<protein>
    <recommendedName>
        <fullName evidence="5">C2H2-type domain-containing protein</fullName>
    </recommendedName>
</protein>
<keyword evidence="3" id="KW-0862">Zinc</keyword>
<reference evidence="6" key="2">
    <citation type="journal article" date="2023" name="Commun. Biol.">
        <title>Intrasexual cuticular hydrocarbon dimorphism in a wasp sheds light on hydrocarbon biosynthesis genes in Hymenoptera.</title>
        <authorList>
            <person name="Moris V.C."/>
            <person name="Podsiadlowski L."/>
            <person name="Martin S."/>
            <person name="Oeyen J.P."/>
            <person name="Donath A."/>
            <person name="Petersen M."/>
            <person name="Wilbrandt J."/>
            <person name="Misof B."/>
            <person name="Liedtke D."/>
            <person name="Thamm M."/>
            <person name="Scheiner R."/>
            <person name="Schmitt T."/>
            <person name="Niehuis O."/>
        </authorList>
    </citation>
    <scope>NUCLEOTIDE SEQUENCE</scope>
    <source>
        <strain evidence="6">GBR_01_08_01A</strain>
    </source>
</reference>
<keyword evidence="1" id="KW-0479">Metal-binding</keyword>
<evidence type="ECO:0000256" key="3">
    <source>
        <dbReference type="ARBA" id="ARBA00022833"/>
    </source>
</evidence>
<dbReference type="Pfam" id="PF00096">
    <property type="entry name" value="zf-C2H2"/>
    <property type="match status" value="1"/>
</dbReference>
<name>A0AAD9R9Q6_9HYME</name>
<evidence type="ECO:0000256" key="4">
    <source>
        <dbReference type="PROSITE-ProRule" id="PRU00042"/>
    </source>
</evidence>
<dbReference type="EMBL" id="JAIFRP010004410">
    <property type="protein sequence ID" value="KAK2575712.1"/>
    <property type="molecule type" value="Genomic_DNA"/>
</dbReference>
<dbReference type="PROSITE" id="PS00028">
    <property type="entry name" value="ZINC_FINGER_C2H2_1"/>
    <property type="match status" value="3"/>
</dbReference>
<evidence type="ECO:0000256" key="2">
    <source>
        <dbReference type="ARBA" id="ARBA00022771"/>
    </source>
</evidence>
<proteinExistence type="predicted"/>
<sequence length="226" mass="26250">MSCYAQGRCHFCSQKHALTVFGSKEPEHNLMQKANLNLIVLNTVCSSCINLLDSFIKSKIIKSAHQKEIPQEKNTINTISKSNIYVQCTQKEYKNCNNSTVNKECQTEDIPYKTEYVILDHVNTSKTNNTKKKSLLCLHCDFCRKQFNHIGDLNKHRRRHTKEKPYSCRVCQQQFSNASNLARHQRMHSGERPFLCEKCQCSFFRKDKLSQHLLSKHCTVKSSIDM</sequence>
<dbReference type="PANTHER" id="PTHR23235">
    <property type="entry name" value="KRUEPPEL-LIKE TRANSCRIPTION FACTOR"/>
    <property type="match status" value="1"/>
</dbReference>
<dbReference type="FunFam" id="3.30.160.60:FF:002343">
    <property type="entry name" value="Zinc finger protein 33A"/>
    <property type="match status" value="1"/>
</dbReference>
<comment type="caution">
    <text evidence="6">The sequence shown here is derived from an EMBL/GenBank/DDBJ whole genome shotgun (WGS) entry which is preliminary data.</text>
</comment>
<organism evidence="6 7">
    <name type="scientific">Odynerus spinipes</name>
    <dbReference type="NCBI Taxonomy" id="1348599"/>
    <lineage>
        <taxon>Eukaryota</taxon>
        <taxon>Metazoa</taxon>
        <taxon>Ecdysozoa</taxon>
        <taxon>Arthropoda</taxon>
        <taxon>Hexapoda</taxon>
        <taxon>Insecta</taxon>
        <taxon>Pterygota</taxon>
        <taxon>Neoptera</taxon>
        <taxon>Endopterygota</taxon>
        <taxon>Hymenoptera</taxon>
        <taxon>Apocrita</taxon>
        <taxon>Aculeata</taxon>
        <taxon>Vespoidea</taxon>
        <taxon>Vespidae</taxon>
        <taxon>Eumeninae</taxon>
        <taxon>Odynerus</taxon>
    </lineage>
</organism>
<keyword evidence="2 4" id="KW-0863">Zinc-finger</keyword>
<dbReference type="InterPro" id="IPR013087">
    <property type="entry name" value="Znf_C2H2_type"/>
</dbReference>
<evidence type="ECO:0000259" key="5">
    <source>
        <dbReference type="PROSITE" id="PS50157"/>
    </source>
</evidence>
<reference evidence="6" key="1">
    <citation type="submission" date="2021-08" db="EMBL/GenBank/DDBJ databases">
        <authorList>
            <person name="Misof B."/>
            <person name="Oliver O."/>
            <person name="Podsiadlowski L."/>
            <person name="Donath A."/>
            <person name="Peters R."/>
            <person name="Mayer C."/>
            <person name="Rust J."/>
            <person name="Gunkel S."/>
            <person name="Lesny P."/>
            <person name="Martin S."/>
            <person name="Oeyen J.P."/>
            <person name="Petersen M."/>
            <person name="Panagiotis P."/>
            <person name="Wilbrandt J."/>
            <person name="Tanja T."/>
        </authorList>
    </citation>
    <scope>NUCLEOTIDE SEQUENCE</scope>
    <source>
        <strain evidence="6">GBR_01_08_01A</strain>
        <tissue evidence="6">Thorax + abdomen</tissue>
    </source>
</reference>
<dbReference type="AlphaFoldDB" id="A0AAD9R9Q6"/>
<dbReference type="GO" id="GO:0006355">
    <property type="term" value="P:regulation of DNA-templated transcription"/>
    <property type="evidence" value="ECO:0007669"/>
    <property type="project" value="UniProtKB-ARBA"/>
</dbReference>
<dbReference type="InterPro" id="IPR036236">
    <property type="entry name" value="Znf_C2H2_sf"/>
</dbReference>
<feature type="domain" description="C2H2-type" evidence="5">
    <location>
        <begin position="138"/>
        <end position="165"/>
    </location>
</feature>
<dbReference type="SMART" id="SM00355">
    <property type="entry name" value="ZnF_C2H2"/>
    <property type="match status" value="3"/>
</dbReference>
<feature type="domain" description="C2H2-type" evidence="5">
    <location>
        <begin position="166"/>
        <end position="193"/>
    </location>
</feature>
<dbReference type="GO" id="GO:0008270">
    <property type="term" value="F:zinc ion binding"/>
    <property type="evidence" value="ECO:0007669"/>
    <property type="project" value="UniProtKB-KW"/>
</dbReference>
<gene>
    <name evidence="6" type="ORF">KPH14_012101</name>
</gene>
<evidence type="ECO:0000313" key="7">
    <source>
        <dbReference type="Proteomes" id="UP001258017"/>
    </source>
</evidence>
<feature type="domain" description="C2H2-type" evidence="5">
    <location>
        <begin position="194"/>
        <end position="222"/>
    </location>
</feature>
<accession>A0AAD9R9Q6</accession>
<dbReference type="Proteomes" id="UP001258017">
    <property type="component" value="Unassembled WGS sequence"/>
</dbReference>
<evidence type="ECO:0000256" key="1">
    <source>
        <dbReference type="ARBA" id="ARBA00022723"/>
    </source>
</evidence>
<evidence type="ECO:0000313" key="6">
    <source>
        <dbReference type="EMBL" id="KAK2575712.1"/>
    </source>
</evidence>
<keyword evidence="7" id="KW-1185">Reference proteome</keyword>
<dbReference type="PROSITE" id="PS50157">
    <property type="entry name" value="ZINC_FINGER_C2H2_2"/>
    <property type="match status" value="3"/>
</dbReference>
<dbReference type="SUPFAM" id="SSF57667">
    <property type="entry name" value="beta-beta-alpha zinc fingers"/>
    <property type="match status" value="2"/>
</dbReference>
<dbReference type="Gene3D" id="3.30.160.60">
    <property type="entry name" value="Classic Zinc Finger"/>
    <property type="match status" value="3"/>
</dbReference>